<feature type="domain" description="Xylose isomerase-like TIM barrel" evidence="1">
    <location>
        <begin position="5"/>
        <end position="57"/>
    </location>
</feature>
<dbReference type="SUPFAM" id="SSF51658">
    <property type="entry name" value="Xylose isomerase-like"/>
    <property type="match status" value="1"/>
</dbReference>
<dbReference type="Pfam" id="PF01261">
    <property type="entry name" value="AP_endonuc_2"/>
    <property type="match status" value="1"/>
</dbReference>
<dbReference type="Gene3D" id="3.20.20.150">
    <property type="entry name" value="Divalent-metal-dependent TIM barrel enzymes"/>
    <property type="match status" value="1"/>
</dbReference>
<gene>
    <name evidence="2" type="ORF">UFOPK1909_00649</name>
</gene>
<reference evidence="2" key="1">
    <citation type="submission" date="2020-05" db="EMBL/GenBank/DDBJ databases">
        <authorList>
            <person name="Chiriac C."/>
            <person name="Salcher M."/>
            <person name="Ghai R."/>
            <person name="Kavagutti S V."/>
        </authorList>
    </citation>
    <scope>NUCLEOTIDE SEQUENCE</scope>
</reference>
<dbReference type="InterPro" id="IPR036237">
    <property type="entry name" value="Xyl_isomerase-like_sf"/>
</dbReference>
<accession>A0A6J6IEI7</accession>
<dbReference type="AlphaFoldDB" id="A0A6J6IEI7"/>
<protein>
    <submittedName>
        <fullName evidence="2">Unannotated protein</fullName>
    </submittedName>
</protein>
<evidence type="ECO:0000313" key="2">
    <source>
        <dbReference type="EMBL" id="CAB4622364.1"/>
    </source>
</evidence>
<evidence type="ECO:0000259" key="1">
    <source>
        <dbReference type="Pfam" id="PF01261"/>
    </source>
</evidence>
<organism evidence="2">
    <name type="scientific">freshwater metagenome</name>
    <dbReference type="NCBI Taxonomy" id="449393"/>
    <lineage>
        <taxon>unclassified sequences</taxon>
        <taxon>metagenomes</taxon>
        <taxon>ecological metagenomes</taxon>
    </lineage>
</organism>
<sequence>MNRGWDFVSTGHGDVPWEDSFRALAHIGYTGPISVEWEDAGMDRLVGAKEAVGFIRSLLWNKPAASFDAAFSNQ</sequence>
<dbReference type="InterPro" id="IPR013022">
    <property type="entry name" value="Xyl_isomerase-like_TIM-brl"/>
</dbReference>
<proteinExistence type="predicted"/>
<name>A0A6J6IEI7_9ZZZZ</name>
<dbReference type="EMBL" id="CAEZVD010000059">
    <property type="protein sequence ID" value="CAB4622364.1"/>
    <property type="molecule type" value="Genomic_DNA"/>
</dbReference>